<name>A0A9E9BXC9_9VIRU</name>
<feature type="compositionally biased region" description="Low complexity" evidence="1">
    <location>
        <begin position="764"/>
        <end position="775"/>
    </location>
</feature>
<feature type="region of interest" description="Disordered" evidence="1">
    <location>
        <begin position="928"/>
        <end position="986"/>
    </location>
</feature>
<evidence type="ECO:0000256" key="1">
    <source>
        <dbReference type="SAM" id="MobiDB-lite"/>
    </source>
</evidence>
<evidence type="ECO:0000313" key="2">
    <source>
        <dbReference type="EMBL" id="WAK73619.1"/>
    </source>
</evidence>
<protein>
    <submittedName>
        <fullName evidence="2">Capsid protein</fullName>
    </submittedName>
</protein>
<proteinExistence type="predicted"/>
<organism evidence="2">
    <name type="scientific">Phytophthora palustris toti-like virus 7</name>
    <dbReference type="NCBI Taxonomy" id="2976319"/>
    <lineage>
        <taxon>Viruses</taxon>
        <taxon>Riboviria</taxon>
        <taxon>Orthornavirae</taxon>
        <taxon>Duplornaviricota</taxon>
        <taxon>Chrymotiviricetes</taxon>
        <taxon>Ghabrivirales</taxon>
        <taxon>Totiviridae</taxon>
    </lineage>
</organism>
<feature type="compositionally biased region" description="Polar residues" evidence="1">
    <location>
        <begin position="956"/>
        <end position="969"/>
    </location>
</feature>
<sequence>MALYSNDITRYYSNAVLRSAATTGYMRDTPFITTTGQCPHCRQDNHYLCLALSAHQAPVWPGTCNDADPHDWYIASPGNPHQSPLATNTWAVRPAASISHGGSTAVYDPAPPAGSYPQLWFKNPQPLSLQGVRTNSQLDLATGGRYSMTVTDKLNFQEITVPDTGVTYETEKPDDATEIALPDGIIPNHFGATVSLEANTTLLKNYHTVRESHRIGKLWQPLSNVRVSWPGTTSTAVQTVKLAPAFASLATDWLDKGVLAAMGSVASWLATVKNVELDIRTRSAIRQCANTPIELTRLYIRLWALWLDANIASLEQQSFAPVVTNDLDFSVRQVTSATQWYSAVKYAHTTAATSLFFDGNATVMAPDIVYVLMVALSASVDEARCSSWLWPTLGKTMFCHNMNIQVTPGSEITPSMVMGAITWLVGTSSTIDQAIDAKNFVMMSAYRPEGVGLAGGSTAAKHIVALPSSNSIGMMLGPMTLNATSMQVADSELPTPESPLKCAIAASLRGMVYLATLGMAVSRFITPNYELSDVKRLNADLERSALSTMNARTRLSTYAAQLRRMFKLSLQTRYSSSITLADTRIMRTQRYHDNTNASQLLYMRPTIYDISADTARYFKWKYAEQPRIICGRWLSLQATGIDNASAHLANLVQEVGGTVALTTYDMLSHVIYERQPVTATINPGFQRPDVDSDNMRKYTYSAYFHSPAQWHEMRRRLECRNQHTWHIDRSAYSTDVGAEFQEMWLSLDADAAKERTEPDIVDTSASPGSAVGPSSVTPPTPDSKPEMPTPHASVAHSTDDQDPTDKPPEALTKLAEDDRVVRALILSAKDKIQDYISFKSNMSGSVKDWSVPDTIARDKASLQWLLNATNKVHEAIPTAAAALTVEELRGKLSVAILNSATDELVSGVTSLEPDDLPTAEDIITASGLEDKPMEGTPAQNFPEAGHGHSSEPVPATQETRGGTQSNQPSAAAVEPEPVLSMTASTS</sequence>
<reference evidence="2" key="1">
    <citation type="submission" date="2021-12" db="EMBL/GenBank/DDBJ databases">
        <title>Study of the virome of Phytophthora palustris.</title>
        <authorList>
            <person name="Botella L."/>
            <person name="Jung T."/>
        </authorList>
    </citation>
    <scope>NUCLEOTIDE SEQUENCE</scope>
    <source>
        <strain evidence="2">KA0156</strain>
    </source>
</reference>
<accession>A0A9E9BXC9</accession>
<feature type="region of interest" description="Disordered" evidence="1">
    <location>
        <begin position="755"/>
        <end position="814"/>
    </location>
</feature>
<dbReference type="EMBL" id="OL795384">
    <property type="protein sequence ID" value="WAK73619.1"/>
    <property type="molecule type" value="Genomic_RNA"/>
</dbReference>
<feature type="compositionally biased region" description="Basic and acidic residues" evidence="1">
    <location>
        <begin position="797"/>
        <end position="814"/>
    </location>
</feature>